<gene>
    <name evidence="2" type="ORF">ACFQGD_00475</name>
</gene>
<name>A0ABW2BSS0_9PSEU</name>
<feature type="compositionally biased region" description="Low complexity" evidence="1">
    <location>
        <begin position="46"/>
        <end position="55"/>
    </location>
</feature>
<dbReference type="Proteomes" id="UP001596337">
    <property type="component" value="Unassembled WGS sequence"/>
</dbReference>
<sequence length="242" mass="26367">MSPADDTATPQRRAADLAPSFTPVPSVRQDPSDRPNPPARPRSEAPEASASEAAPQTRAIRSKEPASTAATTRSSRTPARATATIEDTTDDVDWTLRRPPDYTDIASATLTRTKGGFTLRVRFAAELPQRQHDDRTMNVASFFDTTGDGEIDYEIWANLADNGWGPSYRDRRNSEARFMADSGIRVAAKGRSLVFRFPLSYLAGARTFQWATASEWGSYETISTAAAARDHAPDTGAAPFPD</sequence>
<dbReference type="RefSeq" id="WP_345392030.1">
    <property type="nucleotide sequence ID" value="NZ_BAABLA010000007.1"/>
</dbReference>
<evidence type="ECO:0000313" key="3">
    <source>
        <dbReference type="Proteomes" id="UP001596337"/>
    </source>
</evidence>
<protein>
    <submittedName>
        <fullName evidence="2">Uncharacterized protein</fullName>
    </submittedName>
</protein>
<dbReference type="EMBL" id="JBHSXX010000001">
    <property type="protein sequence ID" value="MFC6865614.1"/>
    <property type="molecule type" value="Genomic_DNA"/>
</dbReference>
<organism evidence="2 3">
    <name type="scientific">Haloechinothrix salitolerans</name>
    <dbReference type="NCBI Taxonomy" id="926830"/>
    <lineage>
        <taxon>Bacteria</taxon>
        <taxon>Bacillati</taxon>
        <taxon>Actinomycetota</taxon>
        <taxon>Actinomycetes</taxon>
        <taxon>Pseudonocardiales</taxon>
        <taxon>Pseudonocardiaceae</taxon>
        <taxon>Haloechinothrix</taxon>
    </lineage>
</organism>
<feature type="region of interest" description="Disordered" evidence="1">
    <location>
        <begin position="1"/>
        <end position="86"/>
    </location>
</feature>
<comment type="caution">
    <text evidence="2">The sequence shown here is derived from an EMBL/GenBank/DDBJ whole genome shotgun (WGS) entry which is preliminary data.</text>
</comment>
<feature type="compositionally biased region" description="Low complexity" evidence="1">
    <location>
        <begin position="65"/>
        <end position="84"/>
    </location>
</feature>
<proteinExistence type="predicted"/>
<evidence type="ECO:0000256" key="1">
    <source>
        <dbReference type="SAM" id="MobiDB-lite"/>
    </source>
</evidence>
<keyword evidence="3" id="KW-1185">Reference proteome</keyword>
<reference evidence="3" key="1">
    <citation type="journal article" date="2019" name="Int. J. Syst. Evol. Microbiol.">
        <title>The Global Catalogue of Microorganisms (GCM) 10K type strain sequencing project: providing services to taxonomists for standard genome sequencing and annotation.</title>
        <authorList>
            <consortium name="The Broad Institute Genomics Platform"/>
            <consortium name="The Broad Institute Genome Sequencing Center for Infectious Disease"/>
            <person name="Wu L."/>
            <person name="Ma J."/>
        </authorList>
    </citation>
    <scope>NUCLEOTIDE SEQUENCE [LARGE SCALE GENOMIC DNA]</scope>
    <source>
        <strain evidence="3">KCTC 32255</strain>
    </source>
</reference>
<accession>A0ABW2BSS0</accession>
<evidence type="ECO:0000313" key="2">
    <source>
        <dbReference type="EMBL" id="MFC6865614.1"/>
    </source>
</evidence>